<dbReference type="AlphaFoldDB" id="A0A6G1C452"/>
<gene>
    <name evidence="2" type="ORF">E2562_008579</name>
</gene>
<proteinExistence type="predicted"/>
<name>A0A6G1C452_9ORYZ</name>
<organism evidence="2 3">
    <name type="scientific">Oryza meyeriana var. granulata</name>
    <dbReference type="NCBI Taxonomy" id="110450"/>
    <lineage>
        <taxon>Eukaryota</taxon>
        <taxon>Viridiplantae</taxon>
        <taxon>Streptophyta</taxon>
        <taxon>Embryophyta</taxon>
        <taxon>Tracheophyta</taxon>
        <taxon>Spermatophyta</taxon>
        <taxon>Magnoliopsida</taxon>
        <taxon>Liliopsida</taxon>
        <taxon>Poales</taxon>
        <taxon>Poaceae</taxon>
        <taxon>BOP clade</taxon>
        <taxon>Oryzoideae</taxon>
        <taxon>Oryzeae</taxon>
        <taxon>Oryzinae</taxon>
        <taxon>Oryza</taxon>
        <taxon>Oryza meyeriana</taxon>
    </lineage>
</organism>
<feature type="region of interest" description="Disordered" evidence="1">
    <location>
        <begin position="47"/>
        <end position="68"/>
    </location>
</feature>
<feature type="compositionally biased region" description="Basic and acidic residues" evidence="1">
    <location>
        <begin position="53"/>
        <end position="68"/>
    </location>
</feature>
<sequence>ATHWAEEEEDNSVAEDPYGKVWHSPYLASAHEYPLHLGNRSASVRLQSANHHGRCDVSCERDEKEKKE</sequence>
<dbReference type="Proteomes" id="UP000479710">
    <property type="component" value="Unassembled WGS sequence"/>
</dbReference>
<protein>
    <submittedName>
        <fullName evidence="2">Uncharacterized protein</fullName>
    </submittedName>
</protein>
<accession>A0A6G1C452</accession>
<dbReference type="EMBL" id="SPHZ02000010">
    <property type="protein sequence ID" value="KAF0895248.1"/>
    <property type="molecule type" value="Genomic_DNA"/>
</dbReference>
<evidence type="ECO:0000313" key="2">
    <source>
        <dbReference type="EMBL" id="KAF0895248.1"/>
    </source>
</evidence>
<keyword evidence="3" id="KW-1185">Reference proteome</keyword>
<evidence type="ECO:0000313" key="3">
    <source>
        <dbReference type="Proteomes" id="UP000479710"/>
    </source>
</evidence>
<evidence type="ECO:0000256" key="1">
    <source>
        <dbReference type="SAM" id="MobiDB-lite"/>
    </source>
</evidence>
<reference evidence="2 3" key="1">
    <citation type="submission" date="2019-11" db="EMBL/GenBank/DDBJ databases">
        <title>Whole genome sequence of Oryza granulata.</title>
        <authorList>
            <person name="Li W."/>
        </authorList>
    </citation>
    <scope>NUCLEOTIDE SEQUENCE [LARGE SCALE GENOMIC DNA]</scope>
    <source>
        <strain evidence="3">cv. Menghai</strain>
        <tissue evidence="2">Leaf</tissue>
    </source>
</reference>
<feature type="non-terminal residue" evidence="2">
    <location>
        <position position="1"/>
    </location>
</feature>
<comment type="caution">
    <text evidence="2">The sequence shown here is derived from an EMBL/GenBank/DDBJ whole genome shotgun (WGS) entry which is preliminary data.</text>
</comment>